<accession>A0A1B0CNP3</accession>
<dbReference type="EMBL" id="AJWK01020587">
    <property type="status" value="NOT_ANNOTATED_CDS"/>
    <property type="molecule type" value="Genomic_DNA"/>
</dbReference>
<evidence type="ECO:0000313" key="1">
    <source>
        <dbReference type="EnsemblMetazoa" id="LLOJ006365-PA"/>
    </source>
</evidence>
<organism evidence="1 2">
    <name type="scientific">Lutzomyia longipalpis</name>
    <name type="common">Sand fly</name>
    <dbReference type="NCBI Taxonomy" id="7200"/>
    <lineage>
        <taxon>Eukaryota</taxon>
        <taxon>Metazoa</taxon>
        <taxon>Ecdysozoa</taxon>
        <taxon>Arthropoda</taxon>
        <taxon>Hexapoda</taxon>
        <taxon>Insecta</taxon>
        <taxon>Pterygota</taxon>
        <taxon>Neoptera</taxon>
        <taxon>Endopterygota</taxon>
        <taxon>Diptera</taxon>
        <taxon>Nematocera</taxon>
        <taxon>Psychodoidea</taxon>
        <taxon>Psychodidae</taxon>
        <taxon>Lutzomyia</taxon>
        <taxon>Lutzomyia</taxon>
    </lineage>
</organism>
<sequence>MGAMGRQDDCLKGIHNCPEGSLSSSGALCDLPIEVFVEFSQANVQRFRQLQSHLIRLPLPHVIHLKNIVHLLVVFLGILNVTPWCIHVHLEQMTQDNPQDILRKDWLVAEEPEDVVQIPSQDVRGSLKRGDHWDQLNELRNNFMDITQSLHHVIIWRSSRPARSSILFRNPHRQQLVHPNTRILVVHHHQLQDELLKLLPDFLIPLRPLQRKERLDESCKLWPQQRNASPGLLHSVQEGII</sequence>
<proteinExistence type="predicted"/>
<reference evidence="1" key="1">
    <citation type="submission" date="2020-05" db="UniProtKB">
        <authorList>
            <consortium name="EnsemblMetazoa"/>
        </authorList>
    </citation>
    <scope>IDENTIFICATION</scope>
    <source>
        <strain evidence="1">Jacobina</strain>
    </source>
</reference>
<keyword evidence="2" id="KW-1185">Reference proteome</keyword>
<dbReference type="VEuPathDB" id="VectorBase:LLOJ006365"/>
<evidence type="ECO:0000313" key="2">
    <source>
        <dbReference type="Proteomes" id="UP000092461"/>
    </source>
</evidence>
<name>A0A1B0CNP3_LUTLO</name>
<dbReference type="EnsemblMetazoa" id="LLOJ006365-RA">
    <property type="protein sequence ID" value="LLOJ006365-PA"/>
    <property type="gene ID" value="LLOJ006365"/>
</dbReference>
<dbReference type="Proteomes" id="UP000092461">
    <property type="component" value="Unassembled WGS sequence"/>
</dbReference>
<protein>
    <submittedName>
        <fullName evidence="1">Uncharacterized protein</fullName>
    </submittedName>
</protein>
<dbReference type="AlphaFoldDB" id="A0A1B0CNP3"/>